<reference evidence="1 2" key="1">
    <citation type="submission" date="2016-10" db="EMBL/GenBank/DDBJ databases">
        <authorList>
            <person name="de Groot N.N."/>
        </authorList>
    </citation>
    <scope>NUCLEOTIDE SEQUENCE [LARGE SCALE GENOMIC DNA]</scope>
    <source>
        <strain evidence="1 2">M79</strain>
    </source>
</reference>
<name>A0A1I4I178_9LACT</name>
<dbReference type="EMBL" id="FOTJ01000012">
    <property type="protein sequence ID" value="SFL48192.1"/>
    <property type="molecule type" value="Genomic_DNA"/>
</dbReference>
<organism evidence="1 2">
    <name type="scientific">Lactococcus garvieae</name>
    <dbReference type="NCBI Taxonomy" id="1363"/>
    <lineage>
        <taxon>Bacteria</taxon>
        <taxon>Bacillati</taxon>
        <taxon>Bacillota</taxon>
        <taxon>Bacilli</taxon>
        <taxon>Lactobacillales</taxon>
        <taxon>Streptococcaceae</taxon>
        <taxon>Lactococcus</taxon>
    </lineage>
</organism>
<gene>
    <name evidence="1" type="ORF">SAMN05216438_11223</name>
</gene>
<proteinExistence type="predicted"/>
<sequence length="54" mass="6031">MLFSDVLVIEDLSNGIAAGAIVWAIRNQQFDSDQSQVDRRVEHLTEVPELLGFS</sequence>
<evidence type="ECO:0000313" key="1">
    <source>
        <dbReference type="EMBL" id="SFL48192.1"/>
    </source>
</evidence>
<accession>A0A1I4I178</accession>
<protein>
    <submittedName>
        <fullName evidence="1">Uncharacterized protein</fullName>
    </submittedName>
</protein>
<evidence type="ECO:0000313" key="2">
    <source>
        <dbReference type="Proteomes" id="UP000181969"/>
    </source>
</evidence>
<dbReference type="AlphaFoldDB" id="A0A1I4I178"/>
<dbReference type="Proteomes" id="UP000181969">
    <property type="component" value="Unassembled WGS sequence"/>
</dbReference>